<accession>A0A401U5I3</accession>
<dbReference type="NCBIfam" id="NF038262">
    <property type="entry name" value="SiaB_fam_kinase"/>
    <property type="match status" value="1"/>
</dbReference>
<dbReference type="AlphaFoldDB" id="A0A401U5I3"/>
<comment type="caution">
    <text evidence="1">The sequence shown here is derived from an EMBL/GenBank/DDBJ whole genome shotgun (WGS) entry which is preliminary data.</text>
</comment>
<sequence>MNYIYDLHNAMMAQNLIIVYQGEFTQETTKSILAMAERNLDSSGEESGIKRKVFNVMVESLQNIVKHSSEANAAAGNLTSQSAIFMIGKQADRYSIMTGNPIKKSVTADLKRKLDELNQLDKEGLKEMYKEIIKNTQISEKGGAGLGFVDMARKSGEKLEFDFPEMNAEYNFFCLKVNVPREA</sequence>
<name>A0A401U5I3_9BACT</name>
<dbReference type="EMBL" id="BHXQ01000001">
    <property type="protein sequence ID" value="GCC50171.1"/>
    <property type="molecule type" value="Genomic_DNA"/>
</dbReference>
<dbReference type="Pfam" id="PF19788">
    <property type="entry name" value="DUF6272"/>
    <property type="match status" value="1"/>
</dbReference>
<dbReference type="RefSeq" id="WP_127120822.1">
    <property type="nucleotide sequence ID" value="NZ_BHXQ01000001.1"/>
</dbReference>
<reference evidence="1 2" key="1">
    <citation type="submission" date="2018-11" db="EMBL/GenBank/DDBJ databases">
        <title>Chryseotalea sanarue gen. nov., sp., nov., a member of the family Cytophagaceae, isolated from a brackish lake in Hamamatsu Japan.</title>
        <authorList>
            <person name="Maejima Y."/>
            <person name="Iino T."/>
            <person name="Muraguchi Y."/>
            <person name="Fukuda K."/>
            <person name="Ohkuma M."/>
            <person name="Moriuchi R."/>
            <person name="Dohra H."/>
            <person name="Kimbara K."/>
            <person name="Shintani M."/>
        </authorList>
    </citation>
    <scope>NUCLEOTIDE SEQUENCE [LARGE SCALE GENOMIC DNA]</scope>
    <source>
        <strain evidence="1 2">Ys</strain>
    </source>
</reference>
<organism evidence="1 2">
    <name type="scientific">Chryseotalea sanaruensis</name>
    <dbReference type="NCBI Taxonomy" id="2482724"/>
    <lineage>
        <taxon>Bacteria</taxon>
        <taxon>Pseudomonadati</taxon>
        <taxon>Bacteroidota</taxon>
        <taxon>Cytophagia</taxon>
        <taxon>Cytophagales</taxon>
        <taxon>Chryseotaleaceae</taxon>
        <taxon>Chryseotalea</taxon>
    </lineage>
</organism>
<evidence type="ECO:0000313" key="2">
    <source>
        <dbReference type="Proteomes" id="UP000288227"/>
    </source>
</evidence>
<dbReference type="OrthoDB" id="1117715at2"/>
<dbReference type="InterPro" id="IPR046239">
    <property type="entry name" value="DUF6272"/>
</dbReference>
<evidence type="ECO:0000313" key="1">
    <source>
        <dbReference type="EMBL" id="GCC50171.1"/>
    </source>
</evidence>
<proteinExistence type="predicted"/>
<dbReference type="Proteomes" id="UP000288227">
    <property type="component" value="Unassembled WGS sequence"/>
</dbReference>
<gene>
    <name evidence="1" type="ORF">SanaruYs_03860</name>
</gene>
<evidence type="ECO:0008006" key="3">
    <source>
        <dbReference type="Google" id="ProtNLM"/>
    </source>
</evidence>
<keyword evidence="2" id="KW-1185">Reference proteome</keyword>
<protein>
    <recommendedName>
        <fullName evidence="3">ATP-binding protein</fullName>
    </recommendedName>
</protein>